<dbReference type="EMBL" id="DF933856">
    <property type="protein sequence ID" value="GAM43747.1"/>
    <property type="molecule type" value="Genomic_DNA"/>
</dbReference>
<protein>
    <recommendedName>
        <fullName evidence="5">BZIP domain-containing protein</fullName>
    </recommendedName>
</protein>
<dbReference type="CDD" id="cd14688">
    <property type="entry name" value="bZIP_YAP"/>
    <property type="match status" value="1"/>
</dbReference>
<dbReference type="PANTHER" id="PTHR40621:SF6">
    <property type="entry name" value="AP-1-LIKE TRANSCRIPTION FACTOR YAP1-RELATED"/>
    <property type="match status" value="1"/>
</dbReference>
<dbReference type="PROSITE" id="PS00036">
    <property type="entry name" value="BZIP_BASIC"/>
    <property type="match status" value="1"/>
</dbReference>
<feature type="compositionally biased region" description="Polar residues" evidence="4">
    <location>
        <begin position="79"/>
        <end position="91"/>
    </location>
</feature>
<accession>A0A6V8HP21</accession>
<feature type="compositionally biased region" description="Basic and acidic residues" evidence="4">
    <location>
        <begin position="104"/>
        <end position="120"/>
    </location>
</feature>
<evidence type="ECO:0000256" key="2">
    <source>
        <dbReference type="ARBA" id="ARBA00023242"/>
    </source>
</evidence>
<dbReference type="GO" id="GO:0090575">
    <property type="term" value="C:RNA polymerase II transcription regulator complex"/>
    <property type="evidence" value="ECO:0007669"/>
    <property type="project" value="TreeGrafter"/>
</dbReference>
<reference evidence="7" key="1">
    <citation type="journal article" date="2015" name="Genome Announc.">
        <title>Draft genome sequence of Talaromyces cellulolyticus strain Y-94, a source of lignocellulosic biomass-degrading enzymes.</title>
        <authorList>
            <person name="Fujii T."/>
            <person name="Koike H."/>
            <person name="Sawayama S."/>
            <person name="Yano S."/>
            <person name="Inoue H."/>
        </authorList>
    </citation>
    <scope>NUCLEOTIDE SEQUENCE [LARGE SCALE GENOMIC DNA]</scope>
    <source>
        <strain evidence="7">Y-94</strain>
    </source>
</reference>
<evidence type="ECO:0000256" key="1">
    <source>
        <dbReference type="ARBA" id="ARBA00004123"/>
    </source>
</evidence>
<dbReference type="InterPro" id="IPR046347">
    <property type="entry name" value="bZIP_sf"/>
</dbReference>
<evidence type="ECO:0000259" key="5">
    <source>
        <dbReference type="PROSITE" id="PS00036"/>
    </source>
</evidence>
<dbReference type="InterPro" id="IPR050936">
    <property type="entry name" value="AP-1-like"/>
</dbReference>
<comment type="subcellular location">
    <subcellularLocation>
        <location evidence="1">Nucleus</location>
    </subcellularLocation>
</comment>
<dbReference type="Gene3D" id="1.20.5.170">
    <property type="match status" value="1"/>
</dbReference>
<name>A0A6V8HP21_TALPI</name>
<gene>
    <name evidence="6" type="ORF">TCE0_060r18809</name>
</gene>
<dbReference type="InterPro" id="IPR004827">
    <property type="entry name" value="bZIP"/>
</dbReference>
<dbReference type="GO" id="GO:0001228">
    <property type="term" value="F:DNA-binding transcription activator activity, RNA polymerase II-specific"/>
    <property type="evidence" value="ECO:0007669"/>
    <property type="project" value="TreeGrafter"/>
</dbReference>
<keyword evidence="3" id="KW-0175">Coiled coil</keyword>
<organism evidence="6 7">
    <name type="scientific">Talaromyces pinophilus</name>
    <name type="common">Penicillium pinophilum</name>
    <dbReference type="NCBI Taxonomy" id="128442"/>
    <lineage>
        <taxon>Eukaryota</taxon>
        <taxon>Fungi</taxon>
        <taxon>Dikarya</taxon>
        <taxon>Ascomycota</taxon>
        <taxon>Pezizomycotina</taxon>
        <taxon>Eurotiomycetes</taxon>
        <taxon>Eurotiomycetidae</taxon>
        <taxon>Eurotiales</taxon>
        <taxon>Trichocomaceae</taxon>
        <taxon>Talaromyces</taxon>
        <taxon>Talaromyces sect. Talaromyces</taxon>
    </lineage>
</organism>
<sequence length="224" mass="25380">MTSDWSGISSFYDEARSWPAENAVWPEPCILLSELHDLQSPDGVKYTDNCTDSVFDGREQYPCIQDHDNHTVNCQNSVSTLQDESTLTSPNSHDEPETPAPRTTRKDAQKRKEQNRLAQRAFRERKESYIQSLLKQIDEINAQYMRLVESYHAAKNNVLCLQVQLEDLQKKLDVWNNTKLLILKVGDRSNMNNTQVALCSMSASDVLQEADLQSGSSASSLVLL</sequence>
<evidence type="ECO:0000313" key="7">
    <source>
        <dbReference type="Proteomes" id="UP000053095"/>
    </source>
</evidence>
<proteinExistence type="predicted"/>
<feature type="domain" description="BZIP" evidence="5">
    <location>
        <begin position="110"/>
        <end position="125"/>
    </location>
</feature>
<evidence type="ECO:0000256" key="3">
    <source>
        <dbReference type="SAM" id="Coils"/>
    </source>
</evidence>
<keyword evidence="7" id="KW-1185">Reference proteome</keyword>
<dbReference type="PANTHER" id="PTHR40621">
    <property type="entry name" value="TRANSCRIPTION FACTOR KAPC-RELATED"/>
    <property type="match status" value="1"/>
</dbReference>
<dbReference type="AlphaFoldDB" id="A0A6V8HP21"/>
<feature type="coiled-coil region" evidence="3">
    <location>
        <begin position="123"/>
        <end position="178"/>
    </location>
</feature>
<dbReference type="SUPFAM" id="SSF57959">
    <property type="entry name" value="Leucine zipper domain"/>
    <property type="match status" value="1"/>
</dbReference>
<evidence type="ECO:0000256" key="4">
    <source>
        <dbReference type="SAM" id="MobiDB-lite"/>
    </source>
</evidence>
<dbReference type="GO" id="GO:0000976">
    <property type="term" value="F:transcription cis-regulatory region binding"/>
    <property type="evidence" value="ECO:0007669"/>
    <property type="project" value="InterPro"/>
</dbReference>
<dbReference type="Pfam" id="PF00170">
    <property type="entry name" value="bZIP_1"/>
    <property type="match status" value="1"/>
</dbReference>
<keyword evidence="2" id="KW-0539">Nucleus</keyword>
<evidence type="ECO:0000313" key="6">
    <source>
        <dbReference type="EMBL" id="GAM43747.1"/>
    </source>
</evidence>
<comment type="caution">
    <text evidence="6">The sequence shown here is derived from an EMBL/GenBank/DDBJ whole genome shotgun (WGS) entry which is preliminary data.</text>
</comment>
<feature type="region of interest" description="Disordered" evidence="4">
    <location>
        <begin position="79"/>
        <end position="120"/>
    </location>
</feature>
<dbReference type="Proteomes" id="UP000053095">
    <property type="component" value="Unassembled WGS sequence"/>
</dbReference>